<evidence type="ECO:0000313" key="3">
    <source>
        <dbReference type="Proteomes" id="UP000009375"/>
    </source>
</evidence>
<keyword evidence="1" id="KW-0812">Transmembrane</keyword>
<keyword evidence="1" id="KW-1133">Transmembrane helix</keyword>
<evidence type="ECO:0000256" key="1">
    <source>
        <dbReference type="SAM" id="Phobius"/>
    </source>
</evidence>
<proteinExistence type="predicted"/>
<reference evidence="2 3" key="1">
    <citation type="journal article" date="2010" name="Proc. Natl. Acad. Sci. U.S.A.">
        <title>Enigmatic, ultrasmall, uncultivated Archaea.</title>
        <authorList>
            <person name="Baker B.J."/>
            <person name="Comolli L.R."/>
            <person name="Dick G.J."/>
            <person name="Hauser L.J."/>
            <person name="Hyatt D."/>
            <person name="Dill B.D."/>
            <person name="Land M.L."/>
            <person name="Verberkmoes N.C."/>
            <person name="Hettich R.L."/>
            <person name="Banfield J.F."/>
        </authorList>
    </citation>
    <scope>NUCLEOTIDE SEQUENCE [LARGE SCALE GENOMIC DNA]</scope>
</reference>
<accession>D2EGG1</accession>
<feature type="transmembrane region" description="Helical" evidence="1">
    <location>
        <begin position="43"/>
        <end position="63"/>
    </location>
</feature>
<sequence>MEDDRFSIKRMLKIGIPTLILLPIILVIAIISGSLLFLDYVHVFSGASWTGMDLFMGLFFSFVMRGLDNKERVEVSKRLTPMMLFLCLPYLQ</sequence>
<gene>
    <name evidence="2" type="ORF">BJBARM4_0860</name>
</gene>
<evidence type="ECO:0000313" key="2">
    <source>
        <dbReference type="EMBL" id="EEZ92559.1"/>
    </source>
</evidence>
<name>D2EGG1_PARA4</name>
<dbReference type="EMBL" id="GG730074">
    <property type="protein sequence ID" value="EEZ92559.1"/>
    <property type="molecule type" value="Genomic_DNA"/>
</dbReference>
<organism evidence="2 3">
    <name type="scientific">Candidatus Parvarchaeum acidiphilum ARMAN-4</name>
    <dbReference type="NCBI Taxonomy" id="662760"/>
    <lineage>
        <taxon>Archaea</taxon>
        <taxon>Candidatus Parvarchaeota</taxon>
        <taxon>Candidatus Parvarchaeum</taxon>
    </lineage>
</organism>
<dbReference type="Proteomes" id="UP000009375">
    <property type="component" value="Unassembled WGS sequence"/>
</dbReference>
<feature type="transmembrane region" description="Helical" evidence="1">
    <location>
        <begin position="12"/>
        <end position="37"/>
    </location>
</feature>
<dbReference type="AlphaFoldDB" id="D2EGG1"/>
<keyword evidence="1" id="KW-0472">Membrane</keyword>
<protein>
    <submittedName>
        <fullName evidence="2">Uncharacterized protein</fullName>
    </submittedName>
</protein>